<dbReference type="KEGG" id="mdu:MDUV_11270"/>
<gene>
    <name evidence="1" type="ORF">MDUV_11270</name>
</gene>
<protein>
    <submittedName>
        <fullName evidence="1">Uncharacterized protein</fullName>
    </submittedName>
</protein>
<organism evidence="1 2">
    <name type="scientific">Mycolicibacterium duvalii</name>
    <dbReference type="NCBI Taxonomy" id="39688"/>
    <lineage>
        <taxon>Bacteria</taxon>
        <taxon>Bacillati</taxon>
        <taxon>Actinomycetota</taxon>
        <taxon>Actinomycetes</taxon>
        <taxon>Mycobacteriales</taxon>
        <taxon>Mycobacteriaceae</taxon>
        <taxon>Mycolicibacterium</taxon>
    </lineage>
</organism>
<sequence length="68" mass="7817">MTDSGLDSLRELPELDSMRSAEYLRIPPVTRSRRGAESKRSRMPPGTCQGPGVDVYLTRTFQLRKRHR</sequence>
<keyword evidence="2" id="KW-1185">Reference proteome</keyword>
<proteinExistence type="predicted"/>
<dbReference type="EMBL" id="AP022563">
    <property type="protein sequence ID" value="BBX16267.1"/>
    <property type="molecule type" value="Genomic_DNA"/>
</dbReference>
<name>A0A7I7JWN9_9MYCO</name>
<reference evidence="1 2" key="1">
    <citation type="journal article" date="2019" name="Emerg. Microbes Infect.">
        <title>Comprehensive subspecies identification of 175 nontuberculous mycobacteria species based on 7547 genomic profiles.</title>
        <authorList>
            <person name="Matsumoto Y."/>
            <person name="Kinjo T."/>
            <person name="Motooka D."/>
            <person name="Nabeya D."/>
            <person name="Jung N."/>
            <person name="Uechi K."/>
            <person name="Horii T."/>
            <person name="Iida T."/>
            <person name="Fujita J."/>
            <person name="Nakamura S."/>
        </authorList>
    </citation>
    <scope>NUCLEOTIDE SEQUENCE [LARGE SCALE GENOMIC DNA]</scope>
    <source>
        <strain evidence="1 2">JCM 6396</strain>
    </source>
</reference>
<accession>A0A7I7JWN9</accession>
<dbReference type="Proteomes" id="UP000467006">
    <property type="component" value="Chromosome"/>
</dbReference>
<evidence type="ECO:0000313" key="2">
    <source>
        <dbReference type="Proteomes" id="UP000467006"/>
    </source>
</evidence>
<dbReference type="AlphaFoldDB" id="A0A7I7JWN9"/>
<evidence type="ECO:0000313" key="1">
    <source>
        <dbReference type="EMBL" id="BBX16267.1"/>
    </source>
</evidence>